<dbReference type="AlphaFoldDB" id="A0A4R2FBY4"/>
<proteinExistence type="predicted"/>
<keyword evidence="2" id="KW-1185">Reference proteome</keyword>
<protein>
    <submittedName>
        <fullName evidence="1">Uncharacterized protein</fullName>
    </submittedName>
</protein>
<evidence type="ECO:0000313" key="2">
    <source>
        <dbReference type="Proteomes" id="UP000294832"/>
    </source>
</evidence>
<comment type="caution">
    <text evidence="1">The sequence shown here is derived from an EMBL/GenBank/DDBJ whole genome shotgun (WGS) entry which is preliminary data.</text>
</comment>
<evidence type="ECO:0000313" key="1">
    <source>
        <dbReference type="EMBL" id="TCN82533.1"/>
    </source>
</evidence>
<sequence>MNIKLYFYEISYQLGNNPQKPFQSTELVTSSTMGTHLTVSAHFYVPPNATRSRCSPLPAAPSLPL</sequence>
<dbReference type="EMBL" id="SLWF01000018">
    <property type="protein sequence ID" value="TCN82533.1"/>
    <property type="molecule type" value="Genomic_DNA"/>
</dbReference>
<organism evidence="1 2">
    <name type="scientific">Shewanella fodinae</name>
    <dbReference type="NCBI Taxonomy" id="552357"/>
    <lineage>
        <taxon>Bacteria</taxon>
        <taxon>Pseudomonadati</taxon>
        <taxon>Pseudomonadota</taxon>
        <taxon>Gammaproteobacteria</taxon>
        <taxon>Alteromonadales</taxon>
        <taxon>Shewanellaceae</taxon>
        <taxon>Shewanella</taxon>
    </lineage>
</organism>
<gene>
    <name evidence="1" type="ORF">EDC91_1181</name>
</gene>
<dbReference type="Proteomes" id="UP000294832">
    <property type="component" value="Unassembled WGS sequence"/>
</dbReference>
<reference evidence="1 2" key="1">
    <citation type="submission" date="2019-03" db="EMBL/GenBank/DDBJ databases">
        <title>Freshwater and sediment microbial communities from various areas in North America, analyzing microbe dynamics in response to fracking.</title>
        <authorList>
            <person name="Lamendella R."/>
        </authorList>
    </citation>
    <scope>NUCLEOTIDE SEQUENCE [LARGE SCALE GENOMIC DNA]</scope>
    <source>
        <strain evidence="1 2">74A</strain>
    </source>
</reference>
<name>A0A4R2FBY4_9GAMM</name>
<accession>A0A4R2FBY4</accession>